<feature type="transmembrane region" description="Helical" evidence="2">
    <location>
        <begin position="52"/>
        <end position="79"/>
    </location>
</feature>
<reference evidence="3" key="1">
    <citation type="submission" date="2019-08" db="EMBL/GenBank/DDBJ databases">
        <title>The improved chromosome-level genome for the pearl oyster Pinctada fucata martensii using PacBio sequencing and Hi-C.</title>
        <authorList>
            <person name="Zheng Z."/>
        </authorList>
    </citation>
    <scope>NUCLEOTIDE SEQUENCE</scope>
    <source>
        <strain evidence="3">ZZ-2019</strain>
        <tissue evidence="3">Adductor muscle</tissue>
    </source>
</reference>
<gene>
    <name evidence="3" type="ORF">FSP39_007060</name>
</gene>
<evidence type="ECO:0000313" key="4">
    <source>
        <dbReference type="Proteomes" id="UP001186944"/>
    </source>
</evidence>
<evidence type="ECO:0000256" key="2">
    <source>
        <dbReference type="SAM" id="Phobius"/>
    </source>
</evidence>
<comment type="caution">
    <text evidence="3">The sequence shown here is derived from an EMBL/GenBank/DDBJ whole genome shotgun (WGS) entry which is preliminary data.</text>
</comment>
<keyword evidence="2" id="KW-0812">Transmembrane</keyword>
<feature type="compositionally biased region" description="Basic and acidic residues" evidence="1">
    <location>
        <begin position="123"/>
        <end position="140"/>
    </location>
</feature>
<protein>
    <submittedName>
        <fullName evidence="3">Uncharacterized protein</fullName>
    </submittedName>
</protein>
<keyword evidence="2" id="KW-1133">Transmembrane helix</keyword>
<feature type="region of interest" description="Disordered" evidence="1">
    <location>
        <begin position="11"/>
        <end position="43"/>
    </location>
</feature>
<dbReference type="Proteomes" id="UP001186944">
    <property type="component" value="Unassembled WGS sequence"/>
</dbReference>
<feature type="region of interest" description="Disordered" evidence="1">
    <location>
        <begin position="87"/>
        <end position="140"/>
    </location>
</feature>
<proteinExistence type="predicted"/>
<keyword evidence="2" id="KW-0472">Membrane</keyword>
<name>A0AA88YBN0_PINIB</name>
<keyword evidence="4" id="KW-1185">Reference proteome</keyword>
<dbReference type="AlphaFoldDB" id="A0AA88YBN0"/>
<evidence type="ECO:0000313" key="3">
    <source>
        <dbReference type="EMBL" id="KAK3101888.1"/>
    </source>
</evidence>
<sequence>MYVLTGTRLVTTPVPPTTTTTTTTTTTSIPSTRGNKDDDGDDTTEVERCTKLCVVLVICFTVMFVALIVTISIFIYRWYQPSPLPPIRPYSGKTQPMPSPVEPTSLRPLSPPPSYKESTNDGNIEKKTRKEEKKVNPHIK</sequence>
<evidence type="ECO:0000256" key="1">
    <source>
        <dbReference type="SAM" id="MobiDB-lite"/>
    </source>
</evidence>
<organism evidence="3 4">
    <name type="scientific">Pinctada imbricata</name>
    <name type="common">Atlantic pearl-oyster</name>
    <name type="synonym">Pinctada martensii</name>
    <dbReference type="NCBI Taxonomy" id="66713"/>
    <lineage>
        <taxon>Eukaryota</taxon>
        <taxon>Metazoa</taxon>
        <taxon>Spiralia</taxon>
        <taxon>Lophotrochozoa</taxon>
        <taxon>Mollusca</taxon>
        <taxon>Bivalvia</taxon>
        <taxon>Autobranchia</taxon>
        <taxon>Pteriomorphia</taxon>
        <taxon>Pterioida</taxon>
        <taxon>Pterioidea</taxon>
        <taxon>Pteriidae</taxon>
        <taxon>Pinctada</taxon>
    </lineage>
</organism>
<dbReference type="EMBL" id="VSWD01000005">
    <property type="protein sequence ID" value="KAK3101888.1"/>
    <property type="molecule type" value="Genomic_DNA"/>
</dbReference>
<feature type="compositionally biased region" description="Low complexity" evidence="1">
    <location>
        <begin position="11"/>
        <end position="33"/>
    </location>
</feature>
<accession>A0AA88YBN0</accession>